<dbReference type="Proteomes" id="UP000076580">
    <property type="component" value="Chromosome 03"/>
</dbReference>
<evidence type="ECO:0000313" key="3">
    <source>
        <dbReference type="Proteomes" id="UP000076580"/>
    </source>
</evidence>
<organism evidence="2 3">
    <name type="scientific">Drechmeria coniospora</name>
    <name type="common">Nematophagous fungus</name>
    <name type="synonym">Meria coniospora</name>
    <dbReference type="NCBI Taxonomy" id="98403"/>
    <lineage>
        <taxon>Eukaryota</taxon>
        <taxon>Fungi</taxon>
        <taxon>Dikarya</taxon>
        <taxon>Ascomycota</taxon>
        <taxon>Pezizomycotina</taxon>
        <taxon>Sordariomycetes</taxon>
        <taxon>Hypocreomycetidae</taxon>
        <taxon>Hypocreales</taxon>
        <taxon>Ophiocordycipitaceae</taxon>
        <taxon>Drechmeria</taxon>
    </lineage>
</organism>
<feature type="region of interest" description="Disordered" evidence="1">
    <location>
        <begin position="1"/>
        <end position="33"/>
    </location>
</feature>
<sequence>MGKLRGGGGGVCPSHESVPGRRRHAKAESADEGLPKFAVDVKAIMSRHGQVDQQPDRTDTAMQGGDDDGREEPQMARCRASTSHVGLRTRVHGTYCAMWTATISIGRVRRYDGKRRRIILDCTARLVVRHSTVDEEQAPVRPGMHGRPVGSERRSRTVGTFSTRPFA</sequence>
<evidence type="ECO:0000313" key="2">
    <source>
        <dbReference type="EMBL" id="KYK53961.1"/>
    </source>
</evidence>
<dbReference type="RefSeq" id="XP_040653313.1">
    <property type="nucleotide sequence ID" value="XM_040803209.1"/>
</dbReference>
<feature type="compositionally biased region" description="Gly residues" evidence="1">
    <location>
        <begin position="1"/>
        <end position="11"/>
    </location>
</feature>
<dbReference type="InParanoid" id="A0A151GA46"/>
<comment type="caution">
    <text evidence="2">The sequence shown here is derived from an EMBL/GenBank/DDBJ whole genome shotgun (WGS) entry which is preliminary data.</text>
</comment>
<reference evidence="2 3" key="1">
    <citation type="journal article" date="2016" name="Sci. Rep.">
        <title>Insights into Adaptations to a Near-Obligate Nematode Endoparasitic Lifestyle from the Finished Genome of Drechmeria coniospora.</title>
        <authorList>
            <person name="Zhang L."/>
            <person name="Zhou Z."/>
            <person name="Guo Q."/>
            <person name="Fokkens L."/>
            <person name="Miskei M."/>
            <person name="Pocsi I."/>
            <person name="Zhang W."/>
            <person name="Chen M."/>
            <person name="Wang L."/>
            <person name="Sun Y."/>
            <person name="Donzelli B.G."/>
            <person name="Gibson D.M."/>
            <person name="Nelson D.R."/>
            <person name="Luo J.G."/>
            <person name="Rep M."/>
            <person name="Liu H."/>
            <person name="Yang S."/>
            <person name="Wang J."/>
            <person name="Krasnoff S.B."/>
            <person name="Xu Y."/>
            <person name="Molnar I."/>
            <person name="Lin M."/>
        </authorList>
    </citation>
    <scope>NUCLEOTIDE SEQUENCE [LARGE SCALE GENOMIC DNA]</scope>
    <source>
        <strain evidence="2 3">ARSEF 6962</strain>
    </source>
</reference>
<dbReference type="AlphaFoldDB" id="A0A151GA46"/>
<feature type="compositionally biased region" description="Polar residues" evidence="1">
    <location>
        <begin position="157"/>
        <end position="167"/>
    </location>
</feature>
<accession>A0A151GA46</accession>
<name>A0A151GA46_DRECN</name>
<gene>
    <name evidence="2" type="ORF">DCS_05910</name>
</gene>
<protein>
    <submittedName>
        <fullName evidence="2">Uncharacterized protein</fullName>
    </submittedName>
</protein>
<dbReference type="GeneID" id="63718553"/>
<feature type="region of interest" description="Disordered" evidence="1">
    <location>
        <begin position="47"/>
        <end position="73"/>
    </location>
</feature>
<proteinExistence type="predicted"/>
<evidence type="ECO:0000256" key="1">
    <source>
        <dbReference type="SAM" id="MobiDB-lite"/>
    </source>
</evidence>
<keyword evidence="3" id="KW-1185">Reference proteome</keyword>
<feature type="region of interest" description="Disordered" evidence="1">
    <location>
        <begin position="137"/>
        <end position="167"/>
    </location>
</feature>
<dbReference type="EMBL" id="LAYC01000003">
    <property type="protein sequence ID" value="KYK53961.1"/>
    <property type="molecule type" value="Genomic_DNA"/>
</dbReference>